<reference evidence="3 4" key="1">
    <citation type="journal article" date="2019" name="Int. J. Syst. Evol. Microbiol.">
        <title>The Global Catalogue of Microorganisms (GCM) 10K type strain sequencing project: providing services to taxonomists for standard genome sequencing and annotation.</title>
        <authorList>
            <consortium name="The Broad Institute Genomics Platform"/>
            <consortium name="The Broad Institute Genome Sequencing Center for Infectious Disease"/>
            <person name="Wu L."/>
            <person name="Ma J."/>
        </authorList>
    </citation>
    <scope>NUCLEOTIDE SEQUENCE [LARGE SCALE GENOMIC DNA]</scope>
    <source>
        <strain evidence="3 4">CGMCC 1.12563</strain>
    </source>
</reference>
<evidence type="ECO:0000313" key="4">
    <source>
        <dbReference type="Proteomes" id="UP001597187"/>
    </source>
</evidence>
<dbReference type="InterPro" id="IPR046506">
    <property type="entry name" value="DUF6684"/>
</dbReference>
<feature type="transmembrane region" description="Helical" evidence="2">
    <location>
        <begin position="54"/>
        <end position="75"/>
    </location>
</feature>
<keyword evidence="2" id="KW-0472">Membrane</keyword>
<accession>A0ABD6ASR4</accession>
<feature type="transmembrane region" description="Helical" evidence="2">
    <location>
        <begin position="21"/>
        <end position="42"/>
    </location>
</feature>
<dbReference type="EMBL" id="JBHUDC010000003">
    <property type="protein sequence ID" value="MFD1512737.1"/>
    <property type="molecule type" value="Genomic_DNA"/>
</dbReference>
<protein>
    <submittedName>
        <fullName evidence="3">DUF6684 family protein</fullName>
    </submittedName>
</protein>
<evidence type="ECO:0000256" key="1">
    <source>
        <dbReference type="SAM" id="MobiDB-lite"/>
    </source>
</evidence>
<keyword evidence="2" id="KW-1133">Transmembrane helix</keyword>
<feature type="region of interest" description="Disordered" evidence="1">
    <location>
        <begin position="80"/>
        <end position="115"/>
    </location>
</feature>
<feature type="compositionally biased region" description="Acidic residues" evidence="1">
    <location>
        <begin position="104"/>
        <end position="115"/>
    </location>
</feature>
<organism evidence="3 4">
    <name type="scientific">Halomarina rubra</name>
    <dbReference type="NCBI Taxonomy" id="2071873"/>
    <lineage>
        <taxon>Archaea</taxon>
        <taxon>Methanobacteriati</taxon>
        <taxon>Methanobacteriota</taxon>
        <taxon>Stenosarchaea group</taxon>
        <taxon>Halobacteria</taxon>
        <taxon>Halobacteriales</taxon>
        <taxon>Natronomonadaceae</taxon>
        <taxon>Halomarina</taxon>
    </lineage>
</organism>
<evidence type="ECO:0000313" key="3">
    <source>
        <dbReference type="EMBL" id="MFD1512737.1"/>
    </source>
</evidence>
<keyword evidence="2" id="KW-0812">Transmembrane</keyword>
<dbReference type="RefSeq" id="WP_250872717.1">
    <property type="nucleotide sequence ID" value="NZ_JALXFV010000003.1"/>
</dbReference>
<dbReference type="AlphaFoldDB" id="A0ABD6ASR4"/>
<feature type="compositionally biased region" description="Basic and acidic residues" evidence="1">
    <location>
        <begin position="80"/>
        <end position="93"/>
    </location>
</feature>
<gene>
    <name evidence="3" type="ORF">ACFSBT_05505</name>
</gene>
<dbReference type="Proteomes" id="UP001597187">
    <property type="component" value="Unassembled WGS sequence"/>
</dbReference>
<name>A0ABD6ASR4_9EURY</name>
<comment type="caution">
    <text evidence="3">The sequence shown here is derived from an EMBL/GenBank/DDBJ whole genome shotgun (WGS) entry which is preliminary data.</text>
</comment>
<keyword evidence="4" id="KW-1185">Reference proteome</keyword>
<sequence>MGPLVPTGADLDRETLLDITVNLIPMGILLFFIGLSLVYSPFPPSLFMSGMSHLLTVVPLVLLALLTYVAAKVIARDERQLEARSSTDDRPATLDDTATGEGATGDDADPSGDRE</sequence>
<evidence type="ECO:0000256" key="2">
    <source>
        <dbReference type="SAM" id="Phobius"/>
    </source>
</evidence>
<dbReference type="Pfam" id="PF20389">
    <property type="entry name" value="DUF6684"/>
    <property type="match status" value="1"/>
</dbReference>
<proteinExistence type="predicted"/>